<dbReference type="GeneID" id="111297763"/>
<gene>
    <name evidence="3" type="primary">LOC111297763</name>
</gene>
<dbReference type="InterPro" id="IPR053085">
    <property type="entry name" value="Jasmonate-induced_protein"/>
</dbReference>
<feature type="region of interest" description="Disordered" evidence="1">
    <location>
        <begin position="85"/>
        <end position="104"/>
    </location>
</feature>
<keyword evidence="2" id="KW-1185">Reference proteome</keyword>
<proteinExistence type="predicted"/>
<feature type="region of interest" description="Disordered" evidence="1">
    <location>
        <begin position="1"/>
        <end position="30"/>
    </location>
</feature>
<dbReference type="PANTHER" id="PTHR36482:SF8">
    <property type="match status" value="1"/>
</dbReference>
<dbReference type="OrthoDB" id="983293at2759"/>
<reference evidence="3" key="1">
    <citation type="submission" date="2025-08" db="UniProtKB">
        <authorList>
            <consortium name="RefSeq"/>
        </authorList>
    </citation>
    <scope>IDENTIFICATION</scope>
    <source>
        <tissue evidence="3">Fruit stalk</tissue>
    </source>
</reference>
<sequence length="122" mass="13372">MLDSQNYWHGYGDPPKSIQDQQAGDFKHNTDSEGSIGGVAYLLKGNKLKWIIAWSNAENEPNKVYTEIIEGSQPIDWFQIKASLGKSGNQSSDDNKFGNLSEAVFDQTGPTPTLLATLRPAA</sequence>
<dbReference type="PANTHER" id="PTHR36482">
    <property type="entry name" value="OSJNBA0024J22.15 PROTEIN"/>
    <property type="match status" value="1"/>
</dbReference>
<protein>
    <submittedName>
        <fullName evidence="3">23 kDa jasmonate-induced protein-like</fullName>
    </submittedName>
</protein>
<dbReference type="KEGG" id="dzi:111297763"/>
<accession>A0A6P5Z6F0</accession>
<evidence type="ECO:0000313" key="2">
    <source>
        <dbReference type="Proteomes" id="UP000515121"/>
    </source>
</evidence>
<evidence type="ECO:0000256" key="1">
    <source>
        <dbReference type="SAM" id="MobiDB-lite"/>
    </source>
</evidence>
<evidence type="ECO:0000313" key="3">
    <source>
        <dbReference type="RefSeq" id="XP_022748132.1"/>
    </source>
</evidence>
<name>A0A6P5Z6F0_DURZI</name>
<organism evidence="2 3">
    <name type="scientific">Durio zibethinus</name>
    <name type="common">Durian</name>
    <dbReference type="NCBI Taxonomy" id="66656"/>
    <lineage>
        <taxon>Eukaryota</taxon>
        <taxon>Viridiplantae</taxon>
        <taxon>Streptophyta</taxon>
        <taxon>Embryophyta</taxon>
        <taxon>Tracheophyta</taxon>
        <taxon>Spermatophyta</taxon>
        <taxon>Magnoliopsida</taxon>
        <taxon>eudicotyledons</taxon>
        <taxon>Gunneridae</taxon>
        <taxon>Pentapetalae</taxon>
        <taxon>rosids</taxon>
        <taxon>malvids</taxon>
        <taxon>Malvales</taxon>
        <taxon>Malvaceae</taxon>
        <taxon>Helicteroideae</taxon>
        <taxon>Durio</taxon>
    </lineage>
</organism>
<dbReference type="RefSeq" id="XP_022748132.1">
    <property type="nucleotide sequence ID" value="XM_022892397.1"/>
</dbReference>
<dbReference type="Proteomes" id="UP000515121">
    <property type="component" value="Unplaced"/>
</dbReference>
<dbReference type="AlphaFoldDB" id="A0A6P5Z6F0"/>